<dbReference type="SUPFAM" id="SSF47031">
    <property type="entry name" value="Second domain of FERM"/>
    <property type="match status" value="1"/>
</dbReference>
<dbReference type="InterPro" id="IPR018979">
    <property type="entry name" value="FERM_N"/>
</dbReference>
<proteinExistence type="predicted"/>
<dbReference type="InterPro" id="IPR019749">
    <property type="entry name" value="Band_41_domain"/>
</dbReference>
<dbReference type="AlphaFoldDB" id="A0AAV6FQW6"/>
<dbReference type="InterPro" id="IPR019748">
    <property type="entry name" value="FERM_central"/>
</dbReference>
<feature type="compositionally biased region" description="Basic and acidic residues" evidence="4">
    <location>
        <begin position="67"/>
        <end position="87"/>
    </location>
</feature>
<feature type="region of interest" description="Disordered" evidence="4">
    <location>
        <begin position="1"/>
        <end position="201"/>
    </location>
</feature>
<accession>A0AAV6FQW6</accession>
<evidence type="ECO:0000259" key="5">
    <source>
        <dbReference type="PROSITE" id="PS50057"/>
    </source>
</evidence>
<dbReference type="CDD" id="cd14473">
    <property type="entry name" value="FERM_B-lobe"/>
    <property type="match status" value="1"/>
</dbReference>
<dbReference type="PROSITE" id="PS00660">
    <property type="entry name" value="FERM_1"/>
    <property type="match status" value="1"/>
</dbReference>
<dbReference type="GO" id="GO:0008092">
    <property type="term" value="F:cytoskeletal protein binding"/>
    <property type="evidence" value="ECO:0007669"/>
    <property type="project" value="InterPro"/>
</dbReference>
<evidence type="ECO:0000256" key="1">
    <source>
        <dbReference type="ARBA" id="ARBA00004245"/>
    </source>
</evidence>
<feature type="compositionally biased region" description="Acidic residues" evidence="4">
    <location>
        <begin position="167"/>
        <end position="178"/>
    </location>
</feature>
<dbReference type="SMART" id="SM00295">
    <property type="entry name" value="B41"/>
    <property type="match status" value="1"/>
</dbReference>
<name>A0AAV6FQW6_9TELE</name>
<dbReference type="PRINTS" id="PR00661">
    <property type="entry name" value="ERMFAMILY"/>
</dbReference>
<dbReference type="PANTHER" id="PTHR23280:SF12">
    <property type="entry name" value="PROTEIN 4.1"/>
    <property type="match status" value="1"/>
</dbReference>
<feature type="compositionally biased region" description="Basic and acidic residues" evidence="4">
    <location>
        <begin position="179"/>
        <end position="188"/>
    </location>
</feature>
<dbReference type="InterPro" id="IPR021187">
    <property type="entry name" value="EPB4.1_FERM_F1"/>
</dbReference>
<dbReference type="Pfam" id="PF09379">
    <property type="entry name" value="FERM_N"/>
    <property type="match status" value="1"/>
</dbReference>
<sequence length="378" mass="40920">MTTDEAESQQKKANQQQQQSQRPSQQPSDDPPASADPPAVTSDPQDSPASGPAPGSPAAPVAGGEEECFRTGEGGRPRAGLDARARASQETIAPRARRRSEGRGDAALDLHSLSSAENQPAPVDQKEDADSDEEGGGKGEKAKAKREVGEAEKEKKEAEEGKPDGGEAAEGEGEGEGEGEAKGEKEKSAEEDEVKPAKAPRRPRIMQCKVTLLDDTLYECELDKHAKGQELFTKVCDHLNLLERDYYGVAIWETPTMKTWLDFTKEIRRQVPGTDYDFTFNVKFYPPDPAQLSEDITRYFLCLQLRKDIQASRLPCSFVTLALLGSYALQSELGEYDARGARARLRQGPQAGARPEQGAGGEDHGAAPHLQVHESGPG</sequence>
<dbReference type="PRINTS" id="PR00935">
    <property type="entry name" value="BAND41"/>
</dbReference>
<feature type="compositionally biased region" description="Low complexity" evidence="4">
    <location>
        <begin position="11"/>
        <end position="63"/>
    </location>
</feature>
<dbReference type="Gene3D" id="1.20.80.60">
    <property type="match status" value="1"/>
</dbReference>
<comment type="caution">
    <text evidence="6">The sequence shown here is derived from an EMBL/GenBank/DDBJ whole genome shotgun (WGS) entry which is preliminary data.</text>
</comment>
<feature type="domain" description="FERM" evidence="5">
    <location>
        <begin position="206"/>
        <end position="378"/>
    </location>
</feature>
<dbReference type="Proteomes" id="UP000823561">
    <property type="component" value="Chromosome 20"/>
</dbReference>
<evidence type="ECO:0000256" key="4">
    <source>
        <dbReference type="SAM" id="MobiDB-lite"/>
    </source>
</evidence>
<feature type="compositionally biased region" description="Basic and acidic residues" evidence="4">
    <location>
        <begin position="135"/>
        <end position="165"/>
    </location>
</feature>
<dbReference type="Pfam" id="PF00373">
    <property type="entry name" value="FERM_M"/>
    <property type="match status" value="1"/>
</dbReference>
<dbReference type="FunFam" id="3.10.20.90:FF:000002">
    <property type="entry name" value="Erythrocyte protein band 4.1-like 3"/>
    <property type="match status" value="1"/>
</dbReference>
<dbReference type="PROSITE" id="PS50057">
    <property type="entry name" value="FERM_3"/>
    <property type="match status" value="1"/>
</dbReference>
<dbReference type="SUPFAM" id="SSF54236">
    <property type="entry name" value="Ubiquitin-like"/>
    <property type="match status" value="1"/>
</dbReference>
<protein>
    <recommendedName>
        <fullName evidence="5">FERM domain-containing protein</fullName>
    </recommendedName>
</protein>
<feature type="region of interest" description="Disordered" evidence="4">
    <location>
        <begin position="345"/>
        <end position="378"/>
    </location>
</feature>
<reference evidence="6" key="1">
    <citation type="submission" date="2020-10" db="EMBL/GenBank/DDBJ databases">
        <title>Chromosome-scale genome assembly of the Allis shad, Alosa alosa.</title>
        <authorList>
            <person name="Margot Z."/>
            <person name="Christophe K."/>
            <person name="Cabau C."/>
            <person name="Louis A."/>
            <person name="Berthelot C."/>
            <person name="Parey E."/>
            <person name="Roest Crollius H."/>
            <person name="Montfort J."/>
            <person name="Robinson-Rechavi M."/>
            <person name="Bucao C."/>
            <person name="Bouchez O."/>
            <person name="Gislard M."/>
            <person name="Lluch J."/>
            <person name="Milhes M."/>
            <person name="Lampietro C."/>
            <person name="Lopez Roques C."/>
            <person name="Donnadieu C."/>
            <person name="Braasch I."/>
            <person name="Desvignes T."/>
            <person name="Postlethwait J."/>
            <person name="Bobe J."/>
            <person name="Guiguen Y."/>
        </authorList>
    </citation>
    <scope>NUCLEOTIDE SEQUENCE</scope>
    <source>
        <strain evidence="6">M-15738</strain>
        <tissue evidence="6">Blood</tissue>
    </source>
</reference>
<dbReference type="GO" id="GO:0005886">
    <property type="term" value="C:plasma membrane"/>
    <property type="evidence" value="ECO:0007669"/>
    <property type="project" value="TreeGrafter"/>
</dbReference>
<dbReference type="Gene3D" id="3.10.20.90">
    <property type="entry name" value="Phosphatidylinositol 3-kinase Catalytic Subunit, Chain A, domain 1"/>
    <property type="match status" value="1"/>
</dbReference>
<keyword evidence="7" id="KW-1185">Reference proteome</keyword>
<dbReference type="InterPro" id="IPR019747">
    <property type="entry name" value="FERM_CS"/>
</dbReference>
<feature type="compositionally biased region" description="Basic and acidic residues" evidence="4">
    <location>
        <begin position="99"/>
        <end position="108"/>
    </location>
</feature>
<keyword evidence="2" id="KW-0963">Cytoplasm</keyword>
<evidence type="ECO:0000256" key="2">
    <source>
        <dbReference type="ARBA" id="ARBA00022490"/>
    </source>
</evidence>
<dbReference type="EMBL" id="JADWDJ010000020">
    <property type="protein sequence ID" value="KAG5265118.1"/>
    <property type="molecule type" value="Genomic_DNA"/>
</dbReference>
<dbReference type="InterPro" id="IPR000299">
    <property type="entry name" value="FERM_domain"/>
</dbReference>
<dbReference type="InterPro" id="IPR029071">
    <property type="entry name" value="Ubiquitin-like_domsf"/>
</dbReference>
<dbReference type="InterPro" id="IPR035963">
    <property type="entry name" value="FERM_2"/>
</dbReference>
<dbReference type="CDD" id="cd17105">
    <property type="entry name" value="FERM_F1_EPB41"/>
    <property type="match status" value="1"/>
</dbReference>
<gene>
    <name evidence="6" type="ORF">AALO_G00261620</name>
</gene>
<dbReference type="GO" id="GO:0031032">
    <property type="term" value="P:actomyosin structure organization"/>
    <property type="evidence" value="ECO:0007669"/>
    <property type="project" value="TreeGrafter"/>
</dbReference>
<evidence type="ECO:0000313" key="7">
    <source>
        <dbReference type="Proteomes" id="UP000823561"/>
    </source>
</evidence>
<organism evidence="6 7">
    <name type="scientific">Alosa alosa</name>
    <name type="common">allis shad</name>
    <dbReference type="NCBI Taxonomy" id="278164"/>
    <lineage>
        <taxon>Eukaryota</taxon>
        <taxon>Metazoa</taxon>
        <taxon>Chordata</taxon>
        <taxon>Craniata</taxon>
        <taxon>Vertebrata</taxon>
        <taxon>Euteleostomi</taxon>
        <taxon>Actinopterygii</taxon>
        <taxon>Neopterygii</taxon>
        <taxon>Teleostei</taxon>
        <taxon>Clupei</taxon>
        <taxon>Clupeiformes</taxon>
        <taxon>Clupeoidei</taxon>
        <taxon>Clupeidae</taxon>
        <taxon>Alosa</taxon>
    </lineage>
</organism>
<evidence type="ECO:0000313" key="6">
    <source>
        <dbReference type="EMBL" id="KAG5265118.1"/>
    </source>
</evidence>
<comment type="subcellular location">
    <subcellularLocation>
        <location evidence="1">Cytoplasm</location>
        <location evidence="1">Cytoskeleton</location>
    </subcellularLocation>
</comment>
<keyword evidence="3" id="KW-0206">Cytoskeleton</keyword>
<evidence type="ECO:0000256" key="3">
    <source>
        <dbReference type="ARBA" id="ARBA00023212"/>
    </source>
</evidence>
<dbReference type="InterPro" id="IPR000798">
    <property type="entry name" value="Ez/rad/moesin-like"/>
</dbReference>
<dbReference type="PANTHER" id="PTHR23280">
    <property type="entry name" value="4.1 G PROTEIN"/>
    <property type="match status" value="1"/>
</dbReference>
<dbReference type="GO" id="GO:0005856">
    <property type="term" value="C:cytoskeleton"/>
    <property type="evidence" value="ECO:0007669"/>
    <property type="project" value="UniProtKB-SubCell"/>
</dbReference>